<dbReference type="Pfam" id="PF03734">
    <property type="entry name" value="YkuD"/>
    <property type="match status" value="1"/>
</dbReference>
<comment type="similarity">
    <text evidence="2">Belongs to the YkuD family.</text>
</comment>
<evidence type="ECO:0000256" key="6">
    <source>
        <dbReference type="ARBA" id="ARBA00023316"/>
    </source>
</evidence>
<feature type="domain" description="L,D-TPase catalytic" evidence="8">
    <location>
        <begin position="33"/>
        <end position="164"/>
    </location>
</feature>
<keyword evidence="3" id="KW-0808">Transferase</keyword>
<evidence type="ECO:0000256" key="5">
    <source>
        <dbReference type="ARBA" id="ARBA00022984"/>
    </source>
</evidence>
<dbReference type="GO" id="GO:0009252">
    <property type="term" value="P:peptidoglycan biosynthetic process"/>
    <property type="evidence" value="ECO:0007669"/>
    <property type="project" value="UniProtKB-KW"/>
</dbReference>
<dbReference type="GO" id="GO:0008360">
    <property type="term" value="P:regulation of cell shape"/>
    <property type="evidence" value="ECO:0007669"/>
    <property type="project" value="UniProtKB-UniRule"/>
</dbReference>
<dbReference type="GO" id="GO:0004180">
    <property type="term" value="F:carboxypeptidase activity"/>
    <property type="evidence" value="ECO:0007669"/>
    <property type="project" value="UniProtKB-ARBA"/>
</dbReference>
<dbReference type="Gene3D" id="2.40.440.10">
    <property type="entry name" value="L,D-transpeptidase catalytic domain-like"/>
    <property type="match status" value="1"/>
</dbReference>
<dbReference type="InterPro" id="IPR005490">
    <property type="entry name" value="LD_TPept_cat_dom"/>
</dbReference>
<protein>
    <submittedName>
        <fullName evidence="9">L,D-transpeptidase family protein</fullName>
    </submittedName>
</protein>
<dbReference type="PROSITE" id="PS52029">
    <property type="entry name" value="LD_TPASE"/>
    <property type="match status" value="1"/>
</dbReference>
<accession>A0A975P4Y1</accession>
<dbReference type="SUPFAM" id="SSF141523">
    <property type="entry name" value="L,D-transpeptidase catalytic domain-like"/>
    <property type="match status" value="1"/>
</dbReference>
<sequence>MVLIRILLAFALVLGLSACGGGKFRTYRGPEVTSIQVHKADRKMYLLHNSKVLKEYDISLGFQPVGHKQFEGDGKTPEGVYFISHHNPRSRYHLSVGVSYPNEADRAFASTMGKSPGGDIMIHGRSRYKGQNKGDWTAGCIAVRDREMEEIYSMLRRQTPILILP</sequence>
<dbReference type="PROSITE" id="PS51257">
    <property type="entry name" value="PROKAR_LIPOPROTEIN"/>
    <property type="match status" value="1"/>
</dbReference>
<evidence type="ECO:0000259" key="8">
    <source>
        <dbReference type="PROSITE" id="PS52029"/>
    </source>
</evidence>
<name>A0A975P4Y1_9RHOB</name>
<evidence type="ECO:0000256" key="2">
    <source>
        <dbReference type="ARBA" id="ARBA00005992"/>
    </source>
</evidence>
<evidence type="ECO:0000256" key="3">
    <source>
        <dbReference type="ARBA" id="ARBA00022679"/>
    </source>
</evidence>
<keyword evidence="4 7" id="KW-0133">Cell shape</keyword>
<feature type="active site" description="Nucleophile" evidence="7">
    <location>
        <position position="140"/>
    </location>
</feature>
<evidence type="ECO:0000313" key="10">
    <source>
        <dbReference type="Proteomes" id="UP000679352"/>
    </source>
</evidence>
<dbReference type="PANTHER" id="PTHR36699">
    <property type="entry name" value="LD-TRANSPEPTIDASE"/>
    <property type="match status" value="1"/>
</dbReference>
<evidence type="ECO:0000256" key="7">
    <source>
        <dbReference type="PROSITE-ProRule" id="PRU01373"/>
    </source>
</evidence>
<evidence type="ECO:0000256" key="4">
    <source>
        <dbReference type="ARBA" id="ARBA00022960"/>
    </source>
</evidence>
<comment type="pathway">
    <text evidence="1 7">Cell wall biogenesis; peptidoglycan biosynthesis.</text>
</comment>
<keyword evidence="6 7" id="KW-0961">Cell wall biogenesis/degradation</keyword>
<dbReference type="InterPro" id="IPR038063">
    <property type="entry name" value="Transpep_catalytic_dom"/>
</dbReference>
<keyword evidence="5 7" id="KW-0573">Peptidoglycan synthesis</keyword>
<reference evidence="9" key="1">
    <citation type="submission" date="2021-06" db="EMBL/GenBank/DDBJ databases">
        <title>Direct submission.</title>
        <authorList>
            <person name="Lee C.-S."/>
            <person name="Jin L."/>
        </authorList>
    </citation>
    <scope>NUCLEOTIDE SEQUENCE</scope>
    <source>
        <strain evidence="9">Con5</strain>
    </source>
</reference>
<dbReference type="RefSeq" id="WP_215505794.1">
    <property type="nucleotide sequence ID" value="NZ_CP076361.1"/>
</dbReference>
<evidence type="ECO:0000313" key="9">
    <source>
        <dbReference type="EMBL" id="QWK89193.1"/>
    </source>
</evidence>
<dbReference type="AlphaFoldDB" id="A0A975P4Y1"/>
<dbReference type="GO" id="GO:0071555">
    <property type="term" value="P:cell wall organization"/>
    <property type="evidence" value="ECO:0007669"/>
    <property type="project" value="UniProtKB-UniRule"/>
</dbReference>
<dbReference type="CDD" id="cd16913">
    <property type="entry name" value="YkuD_like"/>
    <property type="match status" value="1"/>
</dbReference>
<evidence type="ECO:0000256" key="1">
    <source>
        <dbReference type="ARBA" id="ARBA00004752"/>
    </source>
</evidence>
<keyword evidence="10" id="KW-1185">Reference proteome</keyword>
<organism evidence="9 10">
    <name type="scientific">Gemmobacter fulvus</name>
    <dbReference type="NCBI Taxonomy" id="2840474"/>
    <lineage>
        <taxon>Bacteria</taxon>
        <taxon>Pseudomonadati</taxon>
        <taxon>Pseudomonadota</taxon>
        <taxon>Alphaproteobacteria</taxon>
        <taxon>Rhodobacterales</taxon>
        <taxon>Paracoccaceae</taxon>
        <taxon>Gemmobacter</taxon>
    </lineage>
</organism>
<dbReference type="KEGG" id="gfu:KM031_09925"/>
<feature type="active site" description="Proton donor/acceptor" evidence="7">
    <location>
        <position position="123"/>
    </location>
</feature>
<dbReference type="PANTHER" id="PTHR36699:SF1">
    <property type="entry name" value="L,D-TRANSPEPTIDASE YAFK-RELATED"/>
    <property type="match status" value="1"/>
</dbReference>
<dbReference type="Proteomes" id="UP000679352">
    <property type="component" value="Chromosome"/>
</dbReference>
<proteinExistence type="inferred from homology"/>
<gene>
    <name evidence="9" type="ORF">KM031_09925</name>
</gene>
<dbReference type="GO" id="GO:0016740">
    <property type="term" value="F:transferase activity"/>
    <property type="evidence" value="ECO:0007669"/>
    <property type="project" value="UniProtKB-KW"/>
</dbReference>
<dbReference type="EMBL" id="CP076361">
    <property type="protein sequence ID" value="QWK89193.1"/>
    <property type="molecule type" value="Genomic_DNA"/>
</dbReference>